<sequence>MKKPKAEQKAKQTQDDAPELIKYRLLGAVVTFVLIALFGPEILDGSGRIHTTPIVEIPDRPEVPPAPILKPPSPKGTGFASVETEPYDQPMVPRTTLAKAAEPEALVSAANQAQEPGWTLQLATFSQPKNAQALRKKLTKAGFNSYNKLLRDSSGKTRYQVFVGPELKKEKLMAVKKQLAAKLKLKDGLIKPYRP</sequence>
<dbReference type="EMBL" id="BAABBN010000003">
    <property type="protein sequence ID" value="GAA3911147.1"/>
    <property type="molecule type" value="Genomic_DNA"/>
</dbReference>
<comment type="caution">
    <text evidence="4">The sequence shown here is derived from an EMBL/GenBank/DDBJ whole genome shotgun (WGS) entry which is preliminary data.</text>
</comment>
<reference evidence="5" key="1">
    <citation type="journal article" date="2019" name="Int. J. Syst. Evol. Microbiol.">
        <title>The Global Catalogue of Microorganisms (GCM) 10K type strain sequencing project: providing services to taxonomists for standard genome sequencing and annotation.</title>
        <authorList>
            <consortium name="The Broad Institute Genomics Platform"/>
            <consortium name="The Broad Institute Genome Sequencing Center for Infectious Disease"/>
            <person name="Wu L."/>
            <person name="Ma J."/>
        </authorList>
    </citation>
    <scope>NUCLEOTIDE SEQUENCE [LARGE SCALE GENOMIC DNA]</scope>
    <source>
        <strain evidence="5">JCM 17551</strain>
    </source>
</reference>
<evidence type="ECO:0000313" key="5">
    <source>
        <dbReference type="Proteomes" id="UP001501565"/>
    </source>
</evidence>
<accession>A0ABP7LYK6</accession>
<keyword evidence="2" id="KW-0472">Membrane</keyword>
<keyword evidence="5" id="KW-1185">Reference proteome</keyword>
<dbReference type="RefSeq" id="WP_344794581.1">
    <property type="nucleotide sequence ID" value="NZ_BAABBN010000003.1"/>
</dbReference>
<feature type="region of interest" description="Disordered" evidence="1">
    <location>
        <begin position="57"/>
        <end position="79"/>
    </location>
</feature>
<dbReference type="PROSITE" id="PS51724">
    <property type="entry name" value="SPOR"/>
    <property type="match status" value="1"/>
</dbReference>
<dbReference type="SUPFAM" id="SSF110997">
    <property type="entry name" value="Sporulation related repeat"/>
    <property type="match status" value="1"/>
</dbReference>
<dbReference type="Proteomes" id="UP001501565">
    <property type="component" value="Unassembled WGS sequence"/>
</dbReference>
<proteinExistence type="predicted"/>
<feature type="domain" description="SPOR" evidence="3">
    <location>
        <begin position="112"/>
        <end position="192"/>
    </location>
</feature>
<name>A0ABP7LYK6_9GAMM</name>
<dbReference type="PANTHER" id="PTHR38687">
    <property type="entry name" value="CELL DIVISION PROTEIN DEDD-RELATED"/>
    <property type="match status" value="1"/>
</dbReference>
<feature type="transmembrane region" description="Helical" evidence="2">
    <location>
        <begin position="21"/>
        <end position="39"/>
    </location>
</feature>
<feature type="compositionally biased region" description="Pro residues" evidence="1">
    <location>
        <begin position="63"/>
        <end position="74"/>
    </location>
</feature>
<evidence type="ECO:0000259" key="3">
    <source>
        <dbReference type="PROSITE" id="PS51724"/>
    </source>
</evidence>
<organism evidence="4 5">
    <name type="scientific">Litoribacillus peritrichatus</name>
    <dbReference type="NCBI Taxonomy" id="718191"/>
    <lineage>
        <taxon>Bacteria</taxon>
        <taxon>Pseudomonadati</taxon>
        <taxon>Pseudomonadota</taxon>
        <taxon>Gammaproteobacteria</taxon>
        <taxon>Oceanospirillales</taxon>
        <taxon>Oceanospirillaceae</taxon>
        <taxon>Litoribacillus</taxon>
    </lineage>
</organism>
<dbReference type="InterPro" id="IPR036680">
    <property type="entry name" value="SPOR-like_sf"/>
</dbReference>
<evidence type="ECO:0000256" key="1">
    <source>
        <dbReference type="SAM" id="MobiDB-lite"/>
    </source>
</evidence>
<evidence type="ECO:0000313" key="4">
    <source>
        <dbReference type="EMBL" id="GAA3911147.1"/>
    </source>
</evidence>
<dbReference type="InterPro" id="IPR052521">
    <property type="entry name" value="Cell_div_SPOR-domain"/>
</dbReference>
<gene>
    <name evidence="4" type="ORF">GCM10022277_02200</name>
</gene>
<evidence type="ECO:0000256" key="2">
    <source>
        <dbReference type="SAM" id="Phobius"/>
    </source>
</evidence>
<keyword evidence="2" id="KW-0812">Transmembrane</keyword>
<keyword evidence="2" id="KW-1133">Transmembrane helix</keyword>
<dbReference type="Gene3D" id="3.30.70.1070">
    <property type="entry name" value="Sporulation related repeat"/>
    <property type="match status" value="1"/>
</dbReference>
<protein>
    <submittedName>
        <fullName evidence="4">SPOR domain-containing protein</fullName>
    </submittedName>
</protein>
<dbReference type="InterPro" id="IPR007730">
    <property type="entry name" value="SPOR-like_dom"/>
</dbReference>
<dbReference type="PANTHER" id="PTHR38687:SF1">
    <property type="entry name" value="CELL DIVISION PROTEIN DEDD"/>
    <property type="match status" value="1"/>
</dbReference>
<dbReference type="Pfam" id="PF05036">
    <property type="entry name" value="SPOR"/>
    <property type="match status" value="1"/>
</dbReference>